<gene>
    <name evidence="7" type="ORF">AU192_19860</name>
</gene>
<comment type="caution">
    <text evidence="7">The sequence shown here is derived from an EMBL/GenBank/DDBJ whole genome shotgun (WGS) entry which is preliminary data.</text>
</comment>
<evidence type="ECO:0000256" key="3">
    <source>
        <dbReference type="ARBA" id="ARBA00022692"/>
    </source>
</evidence>
<feature type="transmembrane region" description="Helical" evidence="6">
    <location>
        <begin position="242"/>
        <end position="264"/>
    </location>
</feature>
<evidence type="ECO:0000313" key="8">
    <source>
        <dbReference type="Proteomes" id="UP000053707"/>
    </source>
</evidence>
<name>A0A101A3F1_9MYCO</name>
<evidence type="ECO:0000256" key="2">
    <source>
        <dbReference type="ARBA" id="ARBA00022475"/>
    </source>
</evidence>
<comment type="subcellular location">
    <subcellularLocation>
        <location evidence="1">Cell membrane</location>
        <topology evidence="1">Multi-pass membrane protein</topology>
    </subcellularLocation>
</comment>
<accession>A0A101A3F1</accession>
<dbReference type="GO" id="GO:0005886">
    <property type="term" value="C:plasma membrane"/>
    <property type="evidence" value="ECO:0007669"/>
    <property type="project" value="UniProtKB-SubCell"/>
</dbReference>
<dbReference type="Pfam" id="PF09678">
    <property type="entry name" value="Caa3_CtaG"/>
    <property type="match status" value="1"/>
</dbReference>
<sequence>MPDVTVLAHAATTASDPWWSILAIVSLCFVGALYGIGVQNLWQRRGTGAVVGIRNAIAFGLGLTVIALADSAPVRAFSADSFAGHMTQHMLLLALAGPLLGAGGAALPLSLALPHRLRRLFNRTRAHPALRWVRRPANRVIGGCLLFTCVLWLWHLPALFVWAERNPGVHVLEHFSFIMIGWLLFAGILSPDRHRIAGPLGFLLLFAVGMTAAALGAVLTFAPAPLYPSEVYTAADALADQQLAGLVMWIPMDVVLLGIALSAFGRWLTGLVADHPEDMQMSPHVAVQEVSS</sequence>
<evidence type="ECO:0000256" key="5">
    <source>
        <dbReference type="ARBA" id="ARBA00023136"/>
    </source>
</evidence>
<evidence type="ECO:0000256" key="6">
    <source>
        <dbReference type="SAM" id="Phobius"/>
    </source>
</evidence>
<feature type="transmembrane region" description="Helical" evidence="6">
    <location>
        <begin position="201"/>
        <end position="222"/>
    </location>
</feature>
<feature type="transmembrane region" description="Helical" evidence="6">
    <location>
        <begin position="169"/>
        <end position="189"/>
    </location>
</feature>
<dbReference type="Proteomes" id="UP000053707">
    <property type="component" value="Unassembled WGS sequence"/>
</dbReference>
<evidence type="ECO:0000313" key="7">
    <source>
        <dbReference type="EMBL" id="KUI12326.1"/>
    </source>
</evidence>
<proteinExistence type="predicted"/>
<reference evidence="7 8" key="1">
    <citation type="submission" date="2016-01" db="EMBL/GenBank/DDBJ databases">
        <authorList>
            <consortium name="TB Trials Study Group"/>
            <person name="Sutton G."/>
            <person name="Brinkac L."/>
            <person name="Sanka R."/>
            <person name="Adams M."/>
            <person name="Lau E.L."/>
            <person name="Macaden R."/>
            <person name="Grewal H.M.S."/>
        </authorList>
    </citation>
    <scope>NUCLEOTIDE SEQUENCE [LARGE SCALE GENOMIC DNA]</scope>
    <source>
        <strain evidence="7 8">IS-1744</strain>
    </source>
</reference>
<dbReference type="EMBL" id="LQIR01000034">
    <property type="protein sequence ID" value="KUI12326.1"/>
    <property type="molecule type" value="Genomic_DNA"/>
</dbReference>
<keyword evidence="8" id="KW-1185">Reference proteome</keyword>
<keyword evidence="3 6" id="KW-0812">Transmembrane</keyword>
<protein>
    <recommendedName>
        <fullName evidence="9">Cytochrome c oxidase assembly protein</fullName>
    </recommendedName>
</protein>
<feature type="transmembrane region" description="Helical" evidence="6">
    <location>
        <begin position="18"/>
        <end position="37"/>
    </location>
</feature>
<keyword evidence="5 6" id="KW-0472">Membrane</keyword>
<evidence type="ECO:0000256" key="4">
    <source>
        <dbReference type="ARBA" id="ARBA00022989"/>
    </source>
</evidence>
<dbReference type="RefSeq" id="WP_064398439.1">
    <property type="nucleotide sequence ID" value="NZ_LQIR01000034.1"/>
</dbReference>
<keyword evidence="2" id="KW-1003">Cell membrane</keyword>
<feature type="transmembrane region" description="Helical" evidence="6">
    <location>
        <begin position="89"/>
        <end position="113"/>
    </location>
</feature>
<dbReference type="InterPro" id="IPR019108">
    <property type="entry name" value="Caa3_assmbl_CtaG-rel"/>
</dbReference>
<feature type="transmembrane region" description="Helical" evidence="6">
    <location>
        <begin position="49"/>
        <end position="69"/>
    </location>
</feature>
<organism evidence="7 8">
    <name type="scientific">Mycobacterium lehmannii</name>
    <dbReference type="NCBI Taxonomy" id="2048550"/>
    <lineage>
        <taxon>Bacteria</taxon>
        <taxon>Bacillati</taxon>
        <taxon>Actinomycetota</taxon>
        <taxon>Actinomycetes</taxon>
        <taxon>Mycobacteriales</taxon>
        <taxon>Mycobacteriaceae</taxon>
        <taxon>Mycobacterium</taxon>
    </lineage>
</organism>
<feature type="transmembrane region" description="Helical" evidence="6">
    <location>
        <begin position="140"/>
        <end position="163"/>
    </location>
</feature>
<evidence type="ECO:0000256" key="1">
    <source>
        <dbReference type="ARBA" id="ARBA00004651"/>
    </source>
</evidence>
<evidence type="ECO:0008006" key="9">
    <source>
        <dbReference type="Google" id="ProtNLM"/>
    </source>
</evidence>
<dbReference type="AlphaFoldDB" id="A0A101A3F1"/>
<keyword evidence="4 6" id="KW-1133">Transmembrane helix</keyword>